<dbReference type="Proteomes" id="UP000245938">
    <property type="component" value="Unassembled WGS sequence"/>
</dbReference>
<comment type="caution">
    <text evidence="1">The sequence shown here is derived from an EMBL/GenBank/DDBJ whole genome shotgun (WGS) entry which is preliminary data.</text>
</comment>
<dbReference type="SUPFAM" id="SSF81631">
    <property type="entry name" value="PAP/OAS1 substrate-binding domain"/>
    <property type="match status" value="1"/>
</dbReference>
<organism evidence="1 2">
    <name type="scientific">Kurthia sibirica</name>
    <dbReference type="NCBI Taxonomy" id="202750"/>
    <lineage>
        <taxon>Bacteria</taxon>
        <taxon>Bacillati</taxon>
        <taxon>Bacillota</taxon>
        <taxon>Bacilli</taxon>
        <taxon>Bacillales</taxon>
        <taxon>Caryophanaceae</taxon>
        <taxon>Kurthia</taxon>
    </lineage>
</organism>
<reference evidence="1 2" key="1">
    <citation type="submission" date="2018-05" db="EMBL/GenBank/DDBJ databases">
        <title>Kurthia sibirica genome sequence.</title>
        <authorList>
            <person name="Maclea K.S."/>
            <person name="Goen A.E."/>
        </authorList>
    </citation>
    <scope>NUCLEOTIDE SEQUENCE [LARGE SCALE GENOMIC DNA]</scope>
    <source>
        <strain evidence="1 2">ATCC 49154</strain>
    </source>
</reference>
<dbReference type="EMBL" id="QFVR01000001">
    <property type="protein sequence ID" value="PWI26842.1"/>
    <property type="molecule type" value="Genomic_DNA"/>
</dbReference>
<dbReference type="Gene3D" id="3.30.460.10">
    <property type="entry name" value="Beta Polymerase, domain 2"/>
    <property type="match status" value="1"/>
</dbReference>
<keyword evidence="2" id="KW-1185">Reference proteome</keyword>
<sequence length="288" mass="33671">MDEYFFIHYKGVIPMIYEQLITVFLGIHKDILVAGVEGSGAVSKQDAYSDLDITFLTTDCEKYLRDDKWLDYFGVRMIMQKPGPIDLINGHQIHPFLMVFKDGGRIDLKVGSVDALDAYLQWESSIQIIHDVHQLVLDAPTPTEESFYIQQPSEQQFTACVNEFFWLAPYVLKGIVRKQFMYVAKHLQWMREELIQIISWSIGEANHYAVNLGNAEKYLEDYMNSRDWNMLTMTYRMSNYDEQQESLLLLLELFDRYAPKLAVRLDYRYAHEDGVQVINYISTKIEAI</sequence>
<dbReference type="Pfam" id="PF04439">
    <property type="entry name" value="Adenyl_transf"/>
    <property type="match status" value="1"/>
</dbReference>
<evidence type="ECO:0000313" key="2">
    <source>
        <dbReference type="Proteomes" id="UP000245938"/>
    </source>
</evidence>
<proteinExistence type="predicted"/>
<gene>
    <name evidence="1" type="ORF">DEX24_00655</name>
</gene>
<evidence type="ECO:0008006" key="3">
    <source>
        <dbReference type="Google" id="ProtNLM"/>
    </source>
</evidence>
<dbReference type="SUPFAM" id="SSF81301">
    <property type="entry name" value="Nucleotidyltransferase"/>
    <property type="match status" value="1"/>
</dbReference>
<dbReference type="OrthoDB" id="9776406at2"/>
<evidence type="ECO:0000313" key="1">
    <source>
        <dbReference type="EMBL" id="PWI26842.1"/>
    </source>
</evidence>
<dbReference type="AlphaFoldDB" id="A0A2U3AQL6"/>
<accession>A0A2U3AQL6</accession>
<dbReference type="Gene3D" id="1.20.120.330">
    <property type="entry name" value="Nucleotidyltransferases domain 2"/>
    <property type="match status" value="1"/>
</dbReference>
<dbReference type="InterPro" id="IPR043519">
    <property type="entry name" value="NT_sf"/>
</dbReference>
<name>A0A2U3AQL6_9BACL</name>
<protein>
    <recommendedName>
        <fullName evidence="3">Aminoglycoside adenylyltransferase</fullName>
    </recommendedName>
</protein>
<dbReference type="InterPro" id="IPR007530">
    <property type="entry name" value="Aminoglycoside_adenylylTfrase"/>
</dbReference>